<gene>
    <name evidence="16" type="primary">phrB</name>
    <name evidence="16" type="ORF">HYG87_03780</name>
</gene>
<feature type="domain" description="Photolyase/cryptochrome alpha/beta" evidence="15">
    <location>
        <begin position="19"/>
        <end position="147"/>
    </location>
</feature>
<dbReference type="Gene3D" id="1.10.579.10">
    <property type="entry name" value="DNA Cyclobutane Dipyrimidine Photolyase, subunit A, domain 3"/>
    <property type="match status" value="1"/>
</dbReference>
<protein>
    <recommendedName>
        <fullName evidence="4">Deoxyribodipyrimidine photo-lyase</fullName>
        <ecNumber evidence="3">4.1.99.3</ecNumber>
    </recommendedName>
    <alternativeName>
        <fullName evidence="12">DNA photolyase</fullName>
    </alternativeName>
</protein>
<organism evidence="16 17">
    <name type="scientific">Methanobacterium alkalithermotolerans</name>
    <dbReference type="NCBI Taxonomy" id="2731220"/>
    <lineage>
        <taxon>Archaea</taxon>
        <taxon>Methanobacteriati</taxon>
        <taxon>Methanobacteriota</taxon>
        <taxon>Methanomada group</taxon>
        <taxon>Methanobacteria</taxon>
        <taxon>Methanobacteriales</taxon>
        <taxon>Methanobacteriaceae</taxon>
        <taxon>Methanobacterium</taxon>
    </lineage>
</organism>
<keyword evidence="7" id="KW-0274">FAD</keyword>
<dbReference type="PANTHER" id="PTHR10211">
    <property type="entry name" value="DEOXYRIBODIPYRIMIDINE PHOTOLYASE"/>
    <property type="match status" value="1"/>
</dbReference>
<dbReference type="GeneID" id="64819855"/>
<comment type="catalytic activity">
    <reaction evidence="13">
        <text>cyclobutadipyrimidine (in DNA) = 2 pyrimidine residues (in DNA).</text>
        <dbReference type="EC" id="4.1.99.3"/>
    </reaction>
</comment>
<dbReference type="EC" id="4.1.99.3" evidence="3"/>
<dbReference type="NCBIfam" id="TIGR00591">
    <property type="entry name" value="phr2"/>
    <property type="match status" value="1"/>
</dbReference>
<evidence type="ECO:0000313" key="16">
    <source>
        <dbReference type="EMBL" id="QUH22953.1"/>
    </source>
</evidence>
<dbReference type="InterPro" id="IPR036155">
    <property type="entry name" value="Crypto/Photolyase_N_sf"/>
</dbReference>
<dbReference type="SUPFAM" id="SSF48173">
    <property type="entry name" value="Cryptochrome/photolyase FAD-binding domain"/>
    <property type="match status" value="1"/>
</dbReference>
<dbReference type="Gene3D" id="3.40.50.620">
    <property type="entry name" value="HUPs"/>
    <property type="match status" value="1"/>
</dbReference>
<dbReference type="PANTHER" id="PTHR10211:SF0">
    <property type="entry name" value="DEOXYRIBODIPYRIMIDINE PHOTO-LYASE"/>
    <property type="match status" value="1"/>
</dbReference>
<dbReference type="FunFam" id="1.10.579.10:FF:000002">
    <property type="entry name" value="Deoxyribodipyrimidine photolyase"/>
    <property type="match status" value="1"/>
</dbReference>
<dbReference type="GO" id="GO:0003904">
    <property type="term" value="F:deoxyribodipyrimidine photo-lyase activity"/>
    <property type="evidence" value="ECO:0007669"/>
    <property type="project" value="UniProtKB-EC"/>
</dbReference>
<evidence type="ECO:0000256" key="11">
    <source>
        <dbReference type="ARBA" id="ARBA00023239"/>
    </source>
</evidence>
<dbReference type="InterPro" id="IPR008148">
    <property type="entry name" value="DNA_photolyase_2"/>
</dbReference>
<dbReference type="GO" id="GO:0000719">
    <property type="term" value="P:photoreactive repair"/>
    <property type="evidence" value="ECO:0007669"/>
    <property type="project" value="TreeGrafter"/>
</dbReference>
<evidence type="ECO:0000256" key="3">
    <source>
        <dbReference type="ARBA" id="ARBA00013149"/>
    </source>
</evidence>
<evidence type="ECO:0000313" key="17">
    <source>
        <dbReference type="Proteomes" id="UP000681041"/>
    </source>
</evidence>
<proteinExistence type="inferred from homology"/>
<comment type="cofactor">
    <cofactor evidence="14">
        <name>coenzyme F420-(gamma-Glu)n</name>
        <dbReference type="ChEBI" id="CHEBI:133980"/>
    </cofactor>
</comment>
<dbReference type="InterPro" id="IPR006050">
    <property type="entry name" value="DNA_photolyase_N"/>
</dbReference>
<keyword evidence="5" id="KW-0285">Flavoprotein</keyword>
<accession>A0A8T8K771</accession>
<keyword evidence="6" id="KW-0227">DNA damage</keyword>
<comment type="similarity">
    <text evidence="2">Belongs to the DNA photolyase class-2 family.</text>
</comment>
<reference evidence="16" key="1">
    <citation type="submission" date="2020-07" db="EMBL/GenBank/DDBJ databases">
        <title>Methanobacterium. sp. MethCan genome.</title>
        <authorList>
            <person name="Postec A."/>
            <person name="Quemeneur M."/>
        </authorList>
    </citation>
    <scope>NUCLEOTIDE SEQUENCE</scope>
    <source>
        <strain evidence="16">MethCAN</strain>
    </source>
</reference>
<evidence type="ECO:0000256" key="14">
    <source>
        <dbReference type="ARBA" id="ARBA00053026"/>
    </source>
</evidence>
<evidence type="ECO:0000256" key="13">
    <source>
        <dbReference type="ARBA" id="ARBA00033999"/>
    </source>
</evidence>
<evidence type="ECO:0000259" key="15">
    <source>
        <dbReference type="PROSITE" id="PS51645"/>
    </source>
</evidence>
<evidence type="ECO:0000256" key="8">
    <source>
        <dbReference type="ARBA" id="ARBA00022991"/>
    </source>
</evidence>
<name>A0A8T8K771_9EURY</name>
<keyword evidence="11 16" id="KW-0456">Lyase</keyword>
<evidence type="ECO:0000256" key="4">
    <source>
        <dbReference type="ARBA" id="ARBA00014046"/>
    </source>
</evidence>
<dbReference type="PROSITE" id="PS51645">
    <property type="entry name" value="PHR_CRY_ALPHA_BETA"/>
    <property type="match status" value="1"/>
</dbReference>
<dbReference type="AlphaFoldDB" id="A0A8T8K771"/>
<dbReference type="KEGG" id="meme:HYG87_03780"/>
<comment type="cofactor">
    <cofactor evidence="1">
        <name>FAD</name>
        <dbReference type="ChEBI" id="CHEBI:57692"/>
    </cofactor>
</comment>
<keyword evidence="9" id="KW-0238">DNA-binding</keyword>
<evidence type="ECO:0000256" key="5">
    <source>
        <dbReference type="ARBA" id="ARBA00022630"/>
    </source>
</evidence>
<dbReference type="OrthoDB" id="11721at2157"/>
<dbReference type="EMBL" id="CP058560">
    <property type="protein sequence ID" value="QUH22953.1"/>
    <property type="molecule type" value="Genomic_DNA"/>
</dbReference>
<keyword evidence="17" id="KW-1185">Reference proteome</keyword>
<evidence type="ECO:0000256" key="1">
    <source>
        <dbReference type="ARBA" id="ARBA00001974"/>
    </source>
</evidence>
<dbReference type="InterPro" id="IPR052219">
    <property type="entry name" value="Photolyase_Class-2"/>
</dbReference>
<keyword evidence="10" id="KW-0234">DNA repair</keyword>
<dbReference type="RefSeq" id="WP_211533899.1">
    <property type="nucleotide sequence ID" value="NZ_CP058560.1"/>
</dbReference>
<dbReference type="InterPro" id="IPR014729">
    <property type="entry name" value="Rossmann-like_a/b/a_fold"/>
</dbReference>
<evidence type="ECO:0000256" key="12">
    <source>
        <dbReference type="ARBA" id="ARBA00031671"/>
    </source>
</evidence>
<sequence>MIQEDRIKYLNDESAVKGDYILYWMQSSPRSHYNHALEFALEKSREMDLPLLCFFGLTPDFPEANHRHYQFLVEGLKDTQKSLQEKNIQMVVQNISPEKGALEISKEAALTITDQGYLSIQRQWHQELANNIEVPLIQIESNVVVPLETASPKEEYSAGTLRRKIHKVLEFFMVPLKERKVYKSSMDFDFDSMDISNPGVTLQKLKVDKSVPASIFTGGTSTGIKIFESFLKNKLNHFADLRNNPTENFLSNMSPYLHFGHISPLYLALEVSKRSGVGSDAYLEELIIRRELSMNMVYYNPHYDKFDCLPDWAKKTLLEHRNDPREYEYSLEELENALTHDPYWNAAQKEMVITGKMHGYMRMYWGKKILEWVDDPRKAYDMALYLNDKYEIDGRDPNGFTGVAWCFGKHDRAWKEREIFGKVRYMNDNGLRRKFKIDLYVDKVKNMG</sequence>
<dbReference type="Gene3D" id="1.25.40.80">
    <property type="match status" value="1"/>
</dbReference>
<evidence type="ECO:0000256" key="6">
    <source>
        <dbReference type="ARBA" id="ARBA00022763"/>
    </source>
</evidence>
<dbReference type="Pfam" id="PF00875">
    <property type="entry name" value="DNA_photolyase"/>
    <property type="match status" value="1"/>
</dbReference>
<dbReference type="GO" id="GO:0003677">
    <property type="term" value="F:DNA binding"/>
    <property type="evidence" value="ECO:0007669"/>
    <property type="project" value="UniProtKB-KW"/>
</dbReference>
<dbReference type="InterPro" id="IPR036134">
    <property type="entry name" value="Crypto/Photolyase_FAD-like_sf"/>
</dbReference>
<dbReference type="SUPFAM" id="SSF52425">
    <property type="entry name" value="Cryptochrome/photolyase, N-terminal domain"/>
    <property type="match status" value="1"/>
</dbReference>
<evidence type="ECO:0000256" key="10">
    <source>
        <dbReference type="ARBA" id="ARBA00023204"/>
    </source>
</evidence>
<evidence type="ECO:0000256" key="7">
    <source>
        <dbReference type="ARBA" id="ARBA00022827"/>
    </source>
</evidence>
<dbReference type="Proteomes" id="UP000681041">
    <property type="component" value="Chromosome"/>
</dbReference>
<evidence type="ECO:0000256" key="9">
    <source>
        <dbReference type="ARBA" id="ARBA00023125"/>
    </source>
</evidence>
<dbReference type="PROSITE" id="PS01084">
    <property type="entry name" value="DNA_PHOTOLYASES_2_2"/>
    <property type="match status" value="1"/>
</dbReference>
<keyword evidence="8" id="KW-0157">Chromophore</keyword>
<dbReference type="InterPro" id="IPR032673">
    <property type="entry name" value="DNA_photolyase_2_CS"/>
</dbReference>
<evidence type="ECO:0000256" key="2">
    <source>
        <dbReference type="ARBA" id="ARBA00006409"/>
    </source>
</evidence>